<accession>A0A921IPL7</accession>
<dbReference type="InterPro" id="IPR050682">
    <property type="entry name" value="ModA/WtpA"/>
</dbReference>
<keyword evidence="2 5" id="KW-0500">Molybdenum</keyword>
<dbReference type="PIRSF" id="PIRSF004846">
    <property type="entry name" value="ModA"/>
    <property type="match status" value="1"/>
</dbReference>
<evidence type="ECO:0000256" key="3">
    <source>
        <dbReference type="ARBA" id="ARBA00022723"/>
    </source>
</evidence>
<evidence type="ECO:0000256" key="1">
    <source>
        <dbReference type="ARBA" id="ARBA00009175"/>
    </source>
</evidence>
<dbReference type="InterPro" id="IPR005950">
    <property type="entry name" value="ModA"/>
</dbReference>
<organism evidence="7 8">
    <name type="scientific">Collinsella ihumii</name>
    <dbReference type="NCBI Taxonomy" id="1720204"/>
    <lineage>
        <taxon>Bacteria</taxon>
        <taxon>Bacillati</taxon>
        <taxon>Actinomycetota</taxon>
        <taxon>Coriobacteriia</taxon>
        <taxon>Coriobacteriales</taxon>
        <taxon>Coriobacteriaceae</taxon>
        <taxon>Collinsella</taxon>
    </lineage>
</organism>
<sequence>MLKNHLTRRAFAAMGCTLMLGAALAGCSSDTTAAQGSTPADSGSAEPAAESVELQIFAANSLEKAMPEVEALYTEQTGVTFADTQYKGSGDLVEQMRGGAPVDILITASAGTMDDAVEGELVDESTRQDMFVNDLVIVRGEGSDVQINSLEDVANVDGNIAIGEPGAVPAGKYANQSLASVGLYTNAEGEGGEYAPEIADKVSLADKVGTAAQYVSTGDCTIGFVYTSDVYRYDGIEVAYTCPDDSHKPIVYPGAVSSTSENAEAAADFLEFCMTDEDALAIWAEYGFELA</sequence>
<comment type="caution">
    <text evidence="7">The sequence shown here is derived from an EMBL/GenBank/DDBJ whole genome shotgun (WGS) entry which is preliminary data.</text>
</comment>
<feature type="binding site" evidence="5">
    <location>
        <position position="89"/>
    </location>
    <ligand>
        <name>molybdate</name>
        <dbReference type="ChEBI" id="CHEBI:36264"/>
    </ligand>
</feature>
<dbReference type="PROSITE" id="PS51257">
    <property type="entry name" value="PROKAR_LIPOPROTEIN"/>
    <property type="match status" value="1"/>
</dbReference>
<dbReference type="GO" id="GO:0015689">
    <property type="term" value="P:molybdate ion transport"/>
    <property type="evidence" value="ECO:0007669"/>
    <property type="project" value="InterPro"/>
</dbReference>
<dbReference type="AlphaFoldDB" id="A0A921IPL7"/>
<dbReference type="FunFam" id="3.40.190.10:FF:000035">
    <property type="entry name" value="Molybdate ABC transporter substrate-binding protein"/>
    <property type="match status" value="1"/>
</dbReference>
<dbReference type="Pfam" id="PF13531">
    <property type="entry name" value="SBP_bac_11"/>
    <property type="match status" value="1"/>
</dbReference>
<dbReference type="GO" id="GO:1901359">
    <property type="term" value="F:tungstate binding"/>
    <property type="evidence" value="ECO:0007669"/>
    <property type="project" value="UniProtKB-ARBA"/>
</dbReference>
<evidence type="ECO:0000256" key="6">
    <source>
        <dbReference type="SAM" id="SignalP"/>
    </source>
</evidence>
<dbReference type="GO" id="GO:0046872">
    <property type="term" value="F:metal ion binding"/>
    <property type="evidence" value="ECO:0007669"/>
    <property type="project" value="UniProtKB-KW"/>
</dbReference>
<dbReference type="NCBIfam" id="TIGR01256">
    <property type="entry name" value="modA"/>
    <property type="match status" value="1"/>
</dbReference>
<evidence type="ECO:0000256" key="2">
    <source>
        <dbReference type="ARBA" id="ARBA00022505"/>
    </source>
</evidence>
<evidence type="ECO:0000256" key="4">
    <source>
        <dbReference type="ARBA" id="ARBA00022729"/>
    </source>
</evidence>
<dbReference type="PANTHER" id="PTHR30632:SF0">
    <property type="entry name" value="SULFATE-BINDING PROTEIN"/>
    <property type="match status" value="1"/>
</dbReference>
<feature type="binding site" evidence="5">
    <location>
        <position position="170"/>
    </location>
    <ligand>
        <name>molybdate</name>
        <dbReference type="ChEBI" id="CHEBI:36264"/>
    </ligand>
</feature>
<dbReference type="Gene3D" id="3.40.190.10">
    <property type="entry name" value="Periplasmic binding protein-like II"/>
    <property type="match status" value="2"/>
</dbReference>
<gene>
    <name evidence="7" type="primary">modA</name>
    <name evidence="7" type="ORF">K8U80_07200</name>
</gene>
<dbReference type="PANTHER" id="PTHR30632">
    <property type="entry name" value="MOLYBDATE-BINDING PERIPLASMIC PROTEIN"/>
    <property type="match status" value="1"/>
</dbReference>
<protein>
    <submittedName>
        <fullName evidence="7">Molybdate ABC transporter substrate-binding protein</fullName>
    </submittedName>
</protein>
<dbReference type="Proteomes" id="UP000746751">
    <property type="component" value="Unassembled WGS sequence"/>
</dbReference>
<keyword evidence="3 5" id="KW-0479">Metal-binding</keyword>
<reference evidence="7" key="1">
    <citation type="journal article" date="2021" name="PeerJ">
        <title>Extensive microbial diversity within the chicken gut microbiome revealed by metagenomics and culture.</title>
        <authorList>
            <person name="Gilroy R."/>
            <person name="Ravi A."/>
            <person name="Getino M."/>
            <person name="Pursley I."/>
            <person name="Horton D.L."/>
            <person name="Alikhan N.F."/>
            <person name="Baker D."/>
            <person name="Gharbi K."/>
            <person name="Hall N."/>
            <person name="Watson M."/>
            <person name="Adriaenssens E.M."/>
            <person name="Foster-Nyarko E."/>
            <person name="Jarju S."/>
            <person name="Secka A."/>
            <person name="Antonio M."/>
            <person name="Oren A."/>
            <person name="Chaudhuri R.R."/>
            <person name="La Ragione R."/>
            <person name="Hildebrand F."/>
            <person name="Pallen M.J."/>
        </authorList>
    </citation>
    <scope>NUCLEOTIDE SEQUENCE</scope>
    <source>
        <strain evidence="7">ChiGjej2B2-7701</strain>
    </source>
</reference>
<name>A0A921IPL7_9ACTN</name>
<dbReference type="GO" id="GO:0030973">
    <property type="term" value="F:molybdate ion binding"/>
    <property type="evidence" value="ECO:0007669"/>
    <property type="project" value="TreeGrafter"/>
</dbReference>
<feature type="chain" id="PRO_5038992828" evidence="6">
    <location>
        <begin position="26"/>
        <end position="291"/>
    </location>
</feature>
<evidence type="ECO:0000256" key="5">
    <source>
        <dbReference type="PIRSR" id="PIRSR004846-1"/>
    </source>
</evidence>
<evidence type="ECO:0000313" key="7">
    <source>
        <dbReference type="EMBL" id="HJG31169.1"/>
    </source>
</evidence>
<proteinExistence type="inferred from homology"/>
<feature type="binding site" evidence="5">
    <location>
        <position position="208"/>
    </location>
    <ligand>
        <name>molybdate</name>
        <dbReference type="ChEBI" id="CHEBI:36264"/>
    </ligand>
</feature>
<comment type="similarity">
    <text evidence="1">Belongs to the bacterial solute-binding protein ModA family.</text>
</comment>
<evidence type="ECO:0000313" key="8">
    <source>
        <dbReference type="Proteomes" id="UP000746751"/>
    </source>
</evidence>
<reference evidence="7" key="2">
    <citation type="submission" date="2021-09" db="EMBL/GenBank/DDBJ databases">
        <authorList>
            <person name="Gilroy R."/>
        </authorList>
    </citation>
    <scope>NUCLEOTIDE SEQUENCE</scope>
    <source>
        <strain evidence="7">ChiGjej2B2-7701</strain>
    </source>
</reference>
<feature type="binding site" evidence="5">
    <location>
        <position position="61"/>
    </location>
    <ligand>
        <name>molybdate</name>
        <dbReference type="ChEBI" id="CHEBI:36264"/>
    </ligand>
</feature>
<feature type="signal peptide" evidence="6">
    <location>
        <begin position="1"/>
        <end position="25"/>
    </location>
</feature>
<keyword evidence="4 6" id="KW-0732">Signal</keyword>
<dbReference type="EMBL" id="DYVF01000045">
    <property type="protein sequence ID" value="HJG31169.1"/>
    <property type="molecule type" value="Genomic_DNA"/>
</dbReference>
<dbReference type="SUPFAM" id="SSF53850">
    <property type="entry name" value="Periplasmic binding protein-like II"/>
    <property type="match status" value="1"/>
</dbReference>
<feature type="binding site" evidence="5">
    <location>
        <position position="226"/>
    </location>
    <ligand>
        <name>molybdate</name>
        <dbReference type="ChEBI" id="CHEBI:36264"/>
    </ligand>
</feature>